<evidence type="ECO:0000313" key="1">
    <source>
        <dbReference type="EMBL" id="EMS58718.1"/>
    </source>
</evidence>
<protein>
    <submittedName>
        <fullName evidence="1">Uncharacterized protein</fullName>
    </submittedName>
</protein>
<reference evidence="1" key="1">
    <citation type="journal article" date="2013" name="Nature">
        <title>Draft genome of the wheat A-genome progenitor Triticum urartu.</title>
        <authorList>
            <person name="Ling H.Q."/>
            <person name="Zhao S."/>
            <person name="Liu D."/>
            <person name="Wang J."/>
            <person name="Sun H."/>
            <person name="Zhang C."/>
            <person name="Fan H."/>
            <person name="Li D."/>
            <person name="Dong L."/>
            <person name="Tao Y."/>
            <person name="Gao C."/>
            <person name="Wu H."/>
            <person name="Li Y."/>
            <person name="Cui Y."/>
            <person name="Guo X."/>
            <person name="Zheng S."/>
            <person name="Wang B."/>
            <person name="Yu K."/>
            <person name="Liang Q."/>
            <person name="Yang W."/>
            <person name="Lou X."/>
            <person name="Chen J."/>
            <person name="Feng M."/>
            <person name="Jian J."/>
            <person name="Zhang X."/>
            <person name="Luo G."/>
            <person name="Jiang Y."/>
            <person name="Liu J."/>
            <person name="Wang Z."/>
            <person name="Sha Y."/>
            <person name="Zhang B."/>
            <person name="Wu H."/>
            <person name="Tang D."/>
            <person name="Shen Q."/>
            <person name="Xue P."/>
            <person name="Zou S."/>
            <person name="Wang X."/>
            <person name="Liu X."/>
            <person name="Wang F."/>
            <person name="Yang Y."/>
            <person name="An X."/>
            <person name="Dong Z."/>
            <person name="Zhang K."/>
            <person name="Zhang X."/>
            <person name="Luo M.C."/>
            <person name="Dvorak J."/>
            <person name="Tong Y."/>
            <person name="Wang J."/>
            <person name="Yang H."/>
            <person name="Li Z."/>
            <person name="Wang D."/>
            <person name="Zhang A."/>
            <person name="Wang J."/>
        </authorList>
    </citation>
    <scope>NUCLEOTIDE SEQUENCE</scope>
</reference>
<sequence length="146" mass="15847">MSASILLSLAAQPRSLSLSLRISLSLIRDMRTSAQLESSDPLHSCALTSKLTYLVLSQSVVTKSPGRSPSRGHGRRCIRGEVGLEANKEGMQPAAGGASVDEEDNAWMQFISDGAWYTNVHMDKDGSFLQFILDDAYRSAADGQER</sequence>
<accession>M7Z6B2</accession>
<name>M7Z6B2_TRIUA</name>
<organism evidence="1">
    <name type="scientific">Triticum urartu</name>
    <name type="common">Red wild einkorn</name>
    <name type="synonym">Crithodium urartu</name>
    <dbReference type="NCBI Taxonomy" id="4572"/>
    <lineage>
        <taxon>Eukaryota</taxon>
        <taxon>Viridiplantae</taxon>
        <taxon>Streptophyta</taxon>
        <taxon>Embryophyta</taxon>
        <taxon>Tracheophyta</taxon>
        <taxon>Spermatophyta</taxon>
        <taxon>Magnoliopsida</taxon>
        <taxon>Liliopsida</taxon>
        <taxon>Poales</taxon>
        <taxon>Poaceae</taxon>
        <taxon>BOP clade</taxon>
        <taxon>Pooideae</taxon>
        <taxon>Triticodae</taxon>
        <taxon>Triticeae</taxon>
        <taxon>Triticinae</taxon>
        <taxon>Triticum</taxon>
    </lineage>
</organism>
<gene>
    <name evidence="1" type="ORF">TRIUR3_24196</name>
</gene>
<dbReference type="EMBL" id="KD129180">
    <property type="protein sequence ID" value="EMS58718.1"/>
    <property type="molecule type" value="Genomic_DNA"/>
</dbReference>
<dbReference type="AlphaFoldDB" id="M7Z6B2"/>
<proteinExistence type="predicted"/>